<reference evidence="1 2" key="1">
    <citation type="submission" date="2016-02" db="EMBL/GenBank/DDBJ databases">
        <title>Genome analysis of coral dinoflagellate symbionts highlights evolutionary adaptations to a symbiotic lifestyle.</title>
        <authorList>
            <person name="Aranda M."/>
            <person name="Li Y."/>
            <person name="Liew Y.J."/>
            <person name="Baumgarten S."/>
            <person name="Simakov O."/>
            <person name="Wilson M."/>
            <person name="Piel J."/>
            <person name="Ashoor H."/>
            <person name="Bougouffa S."/>
            <person name="Bajic V.B."/>
            <person name="Ryu T."/>
            <person name="Ravasi T."/>
            <person name="Bayer T."/>
            <person name="Micklem G."/>
            <person name="Kim H."/>
            <person name="Bhak J."/>
            <person name="Lajeunesse T.C."/>
            <person name="Voolstra C.R."/>
        </authorList>
    </citation>
    <scope>NUCLEOTIDE SEQUENCE [LARGE SCALE GENOMIC DNA]</scope>
    <source>
        <strain evidence="1 2">CCMP2467</strain>
    </source>
</reference>
<dbReference type="EMBL" id="LSRX01000057">
    <property type="protein sequence ID" value="OLQ11569.1"/>
    <property type="molecule type" value="Genomic_DNA"/>
</dbReference>
<dbReference type="SUPFAM" id="SSF82199">
    <property type="entry name" value="SET domain"/>
    <property type="match status" value="1"/>
</dbReference>
<dbReference type="GO" id="GO:0016279">
    <property type="term" value="F:protein-lysine N-methyltransferase activity"/>
    <property type="evidence" value="ECO:0007669"/>
    <property type="project" value="TreeGrafter"/>
</dbReference>
<dbReference type="CDD" id="cd10527">
    <property type="entry name" value="SET_LSMT"/>
    <property type="match status" value="1"/>
</dbReference>
<dbReference type="OrthoDB" id="42889at2759"/>
<name>A0A1Q9EVY4_SYMMI</name>
<dbReference type="InterPro" id="IPR046341">
    <property type="entry name" value="SET_dom_sf"/>
</dbReference>
<evidence type="ECO:0000313" key="1">
    <source>
        <dbReference type="EMBL" id="OLQ11569.1"/>
    </source>
</evidence>
<sequence>MSSSDGSRRVAALESWIRSHGGSICEAASVLDADGYRGVFAREALWPDIDFCRIPQKLLITERLAEGSLTFGQALRQSAEELMPSAAGLLLLTALLLRDSAAESARAAPGAGGESFFAPYYQALPTEVRQMPSCWPADHWLHAAIRGSHLERLVKAKRHSLGLEFSLLQSHAAEHIPICWEDFLWCRCMVASRAYSLPLDGVTSQRCMVPFADLLNHGQGEELSARYAFQPGSSADDGYVLMRITKPVADGREVFQTYGEKNMPTLFVDYGFCFQQACAVTSLQITAPICSEGSTAVQKEAYRKFWQLAGGPPGRKAITVEVDASGWRRVLPMLRAAAACNAEQEGASDYLDPTDVGLETLTCRSFRELCEHGLNRLPSSEEMRRRELRDWEVQAVPACVQVLEEERALLQLFVSLADQAISCLQPATSAKMQELPMAAGSLQEPFAEYLAQLRSLHCPRT</sequence>
<proteinExistence type="predicted"/>
<accession>A0A1Q9EVY4</accession>
<gene>
    <name evidence="1" type="ORF">AK812_SmicGene4584</name>
</gene>
<comment type="caution">
    <text evidence="1">The sequence shown here is derived from an EMBL/GenBank/DDBJ whole genome shotgun (WGS) entry which is preliminary data.</text>
</comment>
<dbReference type="Proteomes" id="UP000186817">
    <property type="component" value="Unassembled WGS sequence"/>
</dbReference>
<keyword evidence="2" id="KW-1185">Reference proteome</keyword>
<protein>
    <submittedName>
        <fullName evidence="1">Uncharacterized protein</fullName>
    </submittedName>
</protein>
<dbReference type="AlphaFoldDB" id="A0A1Q9EVY4"/>
<organism evidence="1 2">
    <name type="scientific">Symbiodinium microadriaticum</name>
    <name type="common">Dinoflagellate</name>
    <name type="synonym">Zooxanthella microadriatica</name>
    <dbReference type="NCBI Taxonomy" id="2951"/>
    <lineage>
        <taxon>Eukaryota</taxon>
        <taxon>Sar</taxon>
        <taxon>Alveolata</taxon>
        <taxon>Dinophyceae</taxon>
        <taxon>Suessiales</taxon>
        <taxon>Symbiodiniaceae</taxon>
        <taxon>Symbiodinium</taxon>
    </lineage>
</organism>
<dbReference type="PANTHER" id="PTHR13271">
    <property type="entry name" value="UNCHARACTERIZED PUTATIVE METHYLTRANSFERASE"/>
    <property type="match status" value="1"/>
</dbReference>
<dbReference type="PANTHER" id="PTHR13271:SF145">
    <property type="entry name" value="SET DOMAIN-CONTAINING PROTEIN"/>
    <property type="match status" value="1"/>
</dbReference>
<dbReference type="Gene3D" id="3.90.1410.10">
    <property type="entry name" value="set domain protein methyltransferase, domain 1"/>
    <property type="match status" value="1"/>
</dbReference>
<evidence type="ECO:0000313" key="2">
    <source>
        <dbReference type="Proteomes" id="UP000186817"/>
    </source>
</evidence>
<dbReference type="InterPro" id="IPR050600">
    <property type="entry name" value="SETD3_SETD6_MTase"/>
</dbReference>